<feature type="region of interest" description="Disordered" evidence="2">
    <location>
        <begin position="226"/>
        <end position="255"/>
    </location>
</feature>
<dbReference type="PANTHER" id="PTHR43156">
    <property type="entry name" value="STAGE II SPORULATION PROTEIN E-RELATED"/>
    <property type="match status" value="1"/>
</dbReference>
<dbReference type="Gene3D" id="3.30.450.40">
    <property type="match status" value="2"/>
</dbReference>
<dbReference type="RefSeq" id="WP_302931356.1">
    <property type="nucleotide sequence ID" value="NZ_JBHSXE010000001.1"/>
</dbReference>
<feature type="domain" description="PPM-type phosphatase" evidence="4">
    <location>
        <begin position="611"/>
        <end position="838"/>
    </location>
</feature>
<dbReference type="InterPro" id="IPR052016">
    <property type="entry name" value="Bact_Sigma-Reg"/>
</dbReference>
<feature type="region of interest" description="Disordered" evidence="2">
    <location>
        <begin position="120"/>
        <end position="163"/>
    </location>
</feature>
<dbReference type="Pfam" id="PF01590">
    <property type="entry name" value="GAF"/>
    <property type="match status" value="1"/>
</dbReference>
<accession>A0ABW2D341</accession>
<dbReference type="EMBL" id="JBHSXS010000082">
    <property type="protein sequence ID" value="MFC6887331.1"/>
    <property type="molecule type" value="Genomic_DNA"/>
</dbReference>
<dbReference type="InterPro" id="IPR003594">
    <property type="entry name" value="HATPase_dom"/>
</dbReference>
<protein>
    <submittedName>
        <fullName evidence="5">SpoIIE family protein phosphatase</fullName>
    </submittedName>
</protein>
<comment type="caution">
    <text evidence="5">The sequence shown here is derived from an EMBL/GenBank/DDBJ whole genome shotgun (WGS) entry which is preliminary data.</text>
</comment>
<dbReference type="InterPro" id="IPR036457">
    <property type="entry name" value="PPM-type-like_dom_sf"/>
</dbReference>
<dbReference type="PANTHER" id="PTHR43156:SF2">
    <property type="entry name" value="STAGE II SPORULATION PROTEIN E"/>
    <property type="match status" value="1"/>
</dbReference>
<evidence type="ECO:0000256" key="2">
    <source>
        <dbReference type="SAM" id="MobiDB-lite"/>
    </source>
</evidence>
<evidence type="ECO:0000313" key="6">
    <source>
        <dbReference type="Proteomes" id="UP001596380"/>
    </source>
</evidence>
<dbReference type="SMART" id="SM00065">
    <property type="entry name" value="GAF"/>
    <property type="match status" value="2"/>
</dbReference>
<dbReference type="Pfam" id="PF13492">
    <property type="entry name" value="GAF_3"/>
    <property type="match status" value="1"/>
</dbReference>
<reference evidence="6" key="1">
    <citation type="journal article" date="2019" name="Int. J. Syst. Evol. Microbiol.">
        <title>The Global Catalogue of Microorganisms (GCM) 10K type strain sequencing project: providing services to taxonomists for standard genome sequencing and annotation.</title>
        <authorList>
            <consortium name="The Broad Institute Genomics Platform"/>
            <consortium name="The Broad Institute Genome Sequencing Center for Infectious Disease"/>
            <person name="Wu L."/>
            <person name="Ma J."/>
        </authorList>
    </citation>
    <scope>NUCLEOTIDE SEQUENCE [LARGE SCALE GENOMIC DNA]</scope>
    <source>
        <strain evidence="6">JCM 3369</strain>
    </source>
</reference>
<feature type="domain" description="GAF" evidence="3">
    <location>
        <begin position="438"/>
        <end position="590"/>
    </location>
</feature>
<evidence type="ECO:0000259" key="4">
    <source>
        <dbReference type="SMART" id="SM00331"/>
    </source>
</evidence>
<dbReference type="Gene3D" id="3.30.565.10">
    <property type="entry name" value="Histidine kinase-like ATPase, C-terminal domain"/>
    <property type="match status" value="1"/>
</dbReference>
<gene>
    <name evidence="5" type="ORF">ACFQKB_46740</name>
</gene>
<feature type="region of interest" description="Disordered" evidence="2">
    <location>
        <begin position="182"/>
        <end position="213"/>
    </location>
</feature>
<dbReference type="InterPro" id="IPR029016">
    <property type="entry name" value="GAF-like_dom_sf"/>
</dbReference>
<feature type="domain" description="GAF" evidence="3">
    <location>
        <begin position="291"/>
        <end position="427"/>
    </location>
</feature>
<evidence type="ECO:0000259" key="3">
    <source>
        <dbReference type="SMART" id="SM00065"/>
    </source>
</evidence>
<dbReference type="InterPro" id="IPR001932">
    <property type="entry name" value="PPM-type_phosphatase-like_dom"/>
</dbReference>
<name>A0ABW2D341_9ACTN</name>
<keyword evidence="6" id="KW-1185">Reference proteome</keyword>
<organism evidence="5 6">
    <name type="scientific">Actinomadura yumaensis</name>
    <dbReference type="NCBI Taxonomy" id="111807"/>
    <lineage>
        <taxon>Bacteria</taxon>
        <taxon>Bacillati</taxon>
        <taxon>Actinomycetota</taxon>
        <taxon>Actinomycetes</taxon>
        <taxon>Streptosporangiales</taxon>
        <taxon>Thermomonosporaceae</taxon>
        <taxon>Actinomadura</taxon>
    </lineage>
</organism>
<dbReference type="SMART" id="SM00331">
    <property type="entry name" value="PP2C_SIG"/>
    <property type="match status" value="1"/>
</dbReference>
<dbReference type="InterPro" id="IPR036890">
    <property type="entry name" value="HATPase_C_sf"/>
</dbReference>
<evidence type="ECO:0000256" key="1">
    <source>
        <dbReference type="ARBA" id="ARBA00022801"/>
    </source>
</evidence>
<sequence>MDRQTVSATFPSVATAVADARRFVRRVLADWDMDEAIDDAVLATSELATNAIAYAGTSFEVSCRLTAGEIQVEVRDLHPTRAIEMPGVTASSGRGLPSIARLADSWGVSYDKRSKGVWFRLPQPAPSDGAAPGDGADDAEAVSPDSPRLEEGPAETGETGGPVDIDETIEAFEAADPIGAAAASETAETGEVPDVRDVRTPEGNGIAPHGAQARAAQSRAAAAQAAAAQAASARRPDLRAGEFGETAGDGRMTVEGRMDGGDPTMGGEARTAAEGAAEVPAAGDRLLRSPAARESLEDAVGSVREVLDAEGAAVLLTERDGRLIMGASSGTAGERSLGELSVVSLGPDARAGSPWVSSDTSDPIAAALKARSLAAAPLESQGRLTGLLVAVSSAPGRFDAADGVRLGRLADEMSLSLEKARVGELERSWRGWLSFVAEASDLLAGTLDQERTMALVAQLVVPRLATWCAVYTVGDSGKADLAYVWHADETRSDALRELLAHADVGPPTDDPGPWNGPGTAPEEIRAAAGPTATDQAYAFPLIARGRRIGVIVIGRPAGDRFPRSAVELAEELSRRAALAVDNARLFSAQTAMSSALQRSLLPPAIPDIPGLEVAVVYEPAGEGSEVGGDFYDVFDTAGGPATPTPASRWRFAIGDVCGTGPEAAAVTGLARHALRILSAEDMSVPEVLTRLNRLILGEGERGRLLTLLHGEITARPRRDGVTIRLTSAGHPPPLVLDPDGGVREAASPQPLLGVFDGVDFHTDTVQLRRGEVLLCVTDGVTERRDGARLLGDGHGLEKLLAGCTGLSAGAVAARIQRAVRDFGPEPSNDDVALIVLRAS</sequence>
<dbReference type="SUPFAM" id="SSF55781">
    <property type="entry name" value="GAF domain-like"/>
    <property type="match status" value="2"/>
</dbReference>
<evidence type="ECO:0000313" key="5">
    <source>
        <dbReference type="EMBL" id="MFC6887331.1"/>
    </source>
</evidence>
<proteinExistence type="predicted"/>
<dbReference type="Pfam" id="PF07228">
    <property type="entry name" value="SpoIIE"/>
    <property type="match status" value="1"/>
</dbReference>
<dbReference type="CDD" id="cd16936">
    <property type="entry name" value="HATPase_RsbW-like"/>
    <property type="match status" value="1"/>
</dbReference>
<dbReference type="InterPro" id="IPR003018">
    <property type="entry name" value="GAF"/>
</dbReference>
<dbReference type="Gene3D" id="3.60.40.10">
    <property type="entry name" value="PPM-type phosphatase domain"/>
    <property type="match status" value="1"/>
</dbReference>
<dbReference type="Proteomes" id="UP001596380">
    <property type="component" value="Unassembled WGS sequence"/>
</dbReference>
<keyword evidence="1" id="KW-0378">Hydrolase</keyword>
<dbReference type="Pfam" id="PF13581">
    <property type="entry name" value="HATPase_c_2"/>
    <property type="match status" value="1"/>
</dbReference>